<feature type="signal peptide" evidence="1">
    <location>
        <begin position="1"/>
        <end position="24"/>
    </location>
</feature>
<gene>
    <name evidence="2" type="ORF">MPPM_3852</name>
</gene>
<organism evidence="2 3">
    <name type="scientific">Methylorubrum populi</name>
    <dbReference type="NCBI Taxonomy" id="223967"/>
    <lineage>
        <taxon>Bacteria</taxon>
        <taxon>Pseudomonadati</taxon>
        <taxon>Pseudomonadota</taxon>
        <taxon>Alphaproteobacteria</taxon>
        <taxon>Hyphomicrobiales</taxon>
        <taxon>Methylobacteriaceae</taxon>
        <taxon>Methylorubrum</taxon>
    </lineage>
</organism>
<dbReference type="RefSeq" id="WP_096486397.1">
    <property type="nucleotide sequence ID" value="NZ_AP014809.1"/>
</dbReference>
<feature type="chain" id="PRO_5007818523" evidence="1">
    <location>
        <begin position="25"/>
        <end position="82"/>
    </location>
</feature>
<reference evidence="2 3" key="1">
    <citation type="journal article" date="2016" name="Genome Announc.">
        <title>Complete Genome Sequence of Methylobacterium populi P-1M, Isolated from Pink-Pigmented Household Biofilm.</title>
        <authorList>
            <person name="Morohoshi T."/>
            <person name="Ikeda T."/>
        </authorList>
    </citation>
    <scope>NUCLEOTIDE SEQUENCE [LARGE SCALE GENOMIC DNA]</scope>
    <source>
        <strain evidence="2 3">P-1M</strain>
    </source>
</reference>
<accession>A0A160PGK0</accession>
<proteinExistence type="predicted"/>
<evidence type="ECO:0000313" key="3">
    <source>
        <dbReference type="Proteomes" id="UP000218288"/>
    </source>
</evidence>
<dbReference type="OrthoDB" id="7999249at2"/>
<protein>
    <submittedName>
        <fullName evidence="2">Uncharacterized protein</fullName>
    </submittedName>
</protein>
<dbReference type="EMBL" id="AP014809">
    <property type="protein sequence ID" value="BAU92457.1"/>
    <property type="molecule type" value="Genomic_DNA"/>
</dbReference>
<dbReference type="Proteomes" id="UP000218288">
    <property type="component" value="Chromosome"/>
</dbReference>
<name>A0A160PGK0_9HYPH</name>
<evidence type="ECO:0000313" key="2">
    <source>
        <dbReference type="EMBL" id="BAU92457.1"/>
    </source>
</evidence>
<keyword evidence="1" id="KW-0732">Signal</keyword>
<sequence>MSKQIISRAVTGLTLALLTTSALAGEPGSIDNTKTVGALTLETQGLATNIGSVHRQGGYALPGAVQWKVPATDDRVKQAAAF</sequence>
<dbReference type="AlphaFoldDB" id="A0A160PGK0"/>
<evidence type="ECO:0000256" key="1">
    <source>
        <dbReference type="SAM" id="SignalP"/>
    </source>
</evidence>